<evidence type="ECO:0000313" key="1">
    <source>
        <dbReference type="EMBL" id="KAI0085043.1"/>
    </source>
</evidence>
<reference evidence="1" key="1">
    <citation type="journal article" date="2021" name="Environ. Microbiol.">
        <title>Gene family expansions and transcriptome signatures uncover fungal adaptations to wood decay.</title>
        <authorList>
            <person name="Hage H."/>
            <person name="Miyauchi S."/>
            <person name="Viragh M."/>
            <person name="Drula E."/>
            <person name="Min B."/>
            <person name="Chaduli D."/>
            <person name="Navarro D."/>
            <person name="Favel A."/>
            <person name="Norest M."/>
            <person name="Lesage-Meessen L."/>
            <person name="Balint B."/>
            <person name="Merenyi Z."/>
            <person name="de Eugenio L."/>
            <person name="Morin E."/>
            <person name="Martinez A.T."/>
            <person name="Baldrian P."/>
            <person name="Stursova M."/>
            <person name="Martinez M.J."/>
            <person name="Novotny C."/>
            <person name="Magnuson J.K."/>
            <person name="Spatafora J.W."/>
            <person name="Maurice S."/>
            <person name="Pangilinan J."/>
            <person name="Andreopoulos W."/>
            <person name="LaButti K."/>
            <person name="Hundley H."/>
            <person name="Na H."/>
            <person name="Kuo A."/>
            <person name="Barry K."/>
            <person name="Lipzen A."/>
            <person name="Henrissat B."/>
            <person name="Riley R."/>
            <person name="Ahrendt S."/>
            <person name="Nagy L.G."/>
            <person name="Grigoriev I.V."/>
            <person name="Martin F."/>
            <person name="Rosso M.N."/>
        </authorList>
    </citation>
    <scope>NUCLEOTIDE SEQUENCE</scope>
    <source>
        <strain evidence="1">CBS 384.51</strain>
    </source>
</reference>
<dbReference type="EMBL" id="MU274935">
    <property type="protein sequence ID" value="KAI0085043.1"/>
    <property type="molecule type" value="Genomic_DNA"/>
</dbReference>
<protein>
    <submittedName>
        <fullName evidence="1">Uncharacterized protein</fullName>
    </submittedName>
</protein>
<keyword evidence="2" id="KW-1185">Reference proteome</keyword>
<proteinExistence type="predicted"/>
<organism evidence="1 2">
    <name type="scientific">Irpex rosettiformis</name>
    <dbReference type="NCBI Taxonomy" id="378272"/>
    <lineage>
        <taxon>Eukaryota</taxon>
        <taxon>Fungi</taxon>
        <taxon>Dikarya</taxon>
        <taxon>Basidiomycota</taxon>
        <taxon>Agaricomycotina</taxon>
        <taxon>Agaricomycetes</taxon>
        <taxon>Polyporales</taxon>
        <taxon>Irpicaceae</taxon>
        <taxon>Irpex</taxon>
    </lineage>
</organism>
<gene>
    <name evidence="1" type="ORF">BDY19DRAFT_997112</name>
</gene>
<sequence>MFHTLPYPQIIATSTVPSSNGKYLDSAKVKNRERKDVLKLRCGTNAIRIVRRLLIERPGRARSKCESNASVSTTSETELVTSFEAKEAEEFSIDGQQRDDSNSVLIPESIERCSQPFRIIYKETKHGFVAHRIVEDAGSPLLPAVITHNKFEPTYPTIHETISSFMAELRAEEQAQQAREHVWRVYGADDDSYSVYSADEFGVLL</sequence>
<evidence type="ECO:0000313" key="2">
    <source>
        <dbReference type="Proteomes" id="UP001055072"/>
    </source>
</evidence>
<dbReference type="Proteomes" id="UP001055072">
    <property type="component" value="Unassembled WGS sequence"/>
</dbReference>
<accession>A0ACB8TSS4</accession>
<name>A0ACB8TSS4_9APHY</name>
<comment type="caution">
    <text evidence="1">The sequence shown here is derived from an EMBL/GenBank/DDBJ whole genome shotgun (WGS) entry which is preliminary data.</text>
</comment>